<dbReference type="EMBL" id="JANBVN010000101">
    <property type="protein sequence ID" value="KAJ9144339.1"/>
    <property type="molecule type" value="Genomic_DNA"/>
</dbReference>
<protein>
    <submittedName>
        <fullName evidence="2">Uncharacterized protein</fullName>
    </submittedName>
</protein>
<evidence type="ECO:0000313" key="2">
    <source>
        <dbReference type="EMBL" id="KAJ9144339.1"/>
    </source>
</evidence>
<reference evidence="2" key="1">
    <citation type="submission" date="2022-07" db="EMBL/GenBank/DDBJ databases">
        <title>Fungi with potential for degradation of polypropylene.</title>
        <authorList>
            <person name="Gostincar C."/>
        </authorList>
    </citation>
    <scope>NUCLEOTIDE SEQUENCE</scope>
    <source>
        <strain evidence="2">EXF-13287</strain>
    </source>
</reference>
<comment type="caution">
    <text evidence="2">The sequence shown here is derived from an EMBL/GenBank/DDBJ whole genome shotgun (WGS) entry which is preliminary data.</text>
</comment>
<evidence type="ECO:0000313" key="3">
    <source>
        <dbReference type="Proteomes" id="UP001174691"/>
    </source>
</evidence>
<sequence length="315" mass="36518">MPFHFTWQDLEKVEAYEEQVRQRDEQNWEAVEAKEQLLKLKGDKLEAKNRQARLKFLAQKKKTTKLGTALIIKPRVSFAIRHLLAWTIVFATRDAAYASPRFDPAAPEIFNSYWYHVFTNLAEVVSHDPDIPEHVTMPPLAVIPVKFNDVAPPGSPSPNCPADCPHCNKRAPPHLRISKRDGAGVGVTKADCVLAVGKYLYDDALTRPGRAHWQMYDFYMPDEDGFIVYDEDYEPKYDPTKVSLRSESFDEICRDASDYLEFLEQDIELEFMTMEEQWERLMAYLKEIEWKWVDIDQKAVPWMLSLLVGRMLRGG</sequence>
<dbReference type="Proteomes" id="UP001174691">
    <property type="component" value="Unassembled WGS sequence"/>
</dbReference>
<dbReference type="AlphaFoldDB" id="A0AA38RR15"/>
<keyword evidence="1" id="KW-0175">Coiled coil</keyword>
<accession>A0AA38RR15</accession>
<gene>
    <name evidence="2" type="ORF">NKR19_g6533</name>
</gene>
<name>A0AA38RR15_9PEZI</name>
<organism evidence="2 3">
    <name type="scientific">Coniochaeta hoffmannii</name>
    <dbReference type="NCBI Taxonomy" id="91930"/>
    <lineage>
        <taxon>Eukaryota</taxon>
        <taxon>Fungi</taxon>
        <taxon>Dikarya</taxon>
        <taxon>Ascomycota</taxon>
        <taxon>Pezizomycotina</taxon>
        <taxon>Sordariomycetes</taxon>
        <taxon>Sordariomycetidae</taxon>
        <taxon>Coniochaetales</taxon>
        <taxon>Coniochaetaceae</taxon>
        <taxon>Coniochaeta</taxon>
    </lineage>
</organism>
<feature type="coiled-coil region" evidence="1">
    <location>
        <begin position="16"/>
        <end position="50"/>
    </location>
</feature>
<evidence type="ECO:0000256" key="1">
    <source>
        <dbReference type="SAM" id="Coils"/>
    </source>
</evidence>
<proteinExistence type="predicted"/>
<keyword evidence="3" id="KW-1185">Reference proteome</keyword>